<evidence type="ECO:0000313" key="2">
    <source>
        <dbReference type="EMBL" id="TDK30891.1"/>
    </source>
</evidence>
<keyword evidence="1" id="KW-1133">Transmembrane helix</keyword>
<keyword evidence="1" id="KW-0472">Membrane</keyword>
<accession>A0A4R5U8S5</accession>
<dbReference type="AlphaFoldDB" id="A0A4R5U8S5"/>
<feature type="transmembrane region" description="Helical" evidence="1">
    <location>
        <begin position="52"/>
        <end position="73"/>
    </location>
</feature>
<dbReference type="NCBIfam" id="TIGR04370">
    <property type="entry name" value="glyco_rpt_poly"/>
    <property type="match status" value="1"/>
</dbReference>
<proteinExistence type="predicted"/>
<dbReference type="OrthoDB" id="6901193at2"/>
<protein>
    <submittedName>
        <fullName evidence="2">Oligosaccharide repeat unit polymerase</fullName>
    </submittedName>
</protein>
<reference evidence="2 3" key="1">
    <citation type="submission" date="2019-03" db="EMBL/GenBank/DDBJ databases">
        <title>Luteimonas zhaokaii sp.nov., isolated from the rectal contents of Plateau pika in Yushu, Qinghai Province, China.</title>
        <authorList>
            <person name="Zhang G."/>
        </authorList>
    </citation>
    <scope>NUCLEOTIDE SEQUENCE [LARGE SCALE GENOMIC DNA]</scope>
    <source>
        <strain evidence="2 3">THG-MD21</strain>
    </source>
</reference>
<dbReference type="EMBL" id="SMTG01000004">
    <property type="protein sequence ID" value="TDK30891.1"/>
    <property type="molecule type" value="Genomic_DNA"/>
</dbReference>
<evidence type="ECO:0000256" key="1">
    <source>
        <dbReference type="SAM" id="Phobius"/>
    </source>
</evidence>
<keyword evidence="1" id="KW-0812">Transmembrane</keyword>
<feature type="transmembrane region" description="Helical" evidence="1">
    <location>
        <begin position="26"/>
        <end position="45"/>
    </location>
</feature>
<feature type="transmembrane region" description="Helical" evidence="1">
    <location>
        <begin position="389"/>
        <end position="410"/>
    </location>
</feature>
<name>A0A4R5U8S5_9GAMM</name>
<comment type="caution">
    <text evidence="2">The sequence shown here is derived from an EMBL/GenBank/DDBJ whole genome shotgun (WGS) entry which is preliminary data.</text>
</comment>
<evidence type="ECO:0000313" key="3">
    <source>
        <dbReference type="Proteomes" id="UP000295543"/>
    </source>
</evidence>
<feature type="transmembrane region" description="Helical" evidence="1">
    <location>
        <begin position="340"/>
        <end position="360"/>
    </location>
</feature>
<organism evidence="2 3">
    <name type="scientific">Luteimonas terrae</name>
    <dbReference type="NCBI Taxonomy" id="1530191"/>
    <lineage>
        <taxon>Bacteria</taxon>
        <taxon>Pseudomonadati</taxon>
        <taxon>Pseudomonadota</taxon>
        <taxon>Gammaproteobacteria</taxon>
        <taxon>Lysobacterales</taxon>
        <taxon>Lysobacteraceae</taxon>
        <taxon>Luteimonas</taxon>
    </lineage>
</organism>
<keyword evidence="3" id="KW-1185">Reference proteome</keyword>
<feature type="transmembrane region" description="Helical" evidence="1">
    <location>
        <begin position="93"/>
        <end position="111"/>
    </location>
</feature>
<feature type="transmembrane region" description="Helical" evidence="1">
    <location>
        <begin position="229"/>
        <end position="249"/>
    </location>
</feature>
<sequence>MTWLCLLLQVLTLLICKRVLRYWMHPVTVLAIFWSALSVATVVLAPEYHFSAASYLAIVLLQISALIGGVLGLSILAPRAKTQKEVVLWHPRAISWVSIAFGFSAAALILWSKGNSISSLISFSQLADVSRDLSVARYEDDYRMPLLARILQMFVFFSAMVCGSQFALNPSSMRKYEFFLPIAALAFISVLLTTRATIIFGLLFWIGAWLASAFFKASSADWHPLSTRVVINSLLAACVAAISFIWLQFLRGGITDDFSRLPEVMAHLKKWPLGSLAGFSAWFDSGETPSPALGYYSFTGIFDTLGIRERETGLYTNFVDLGDGSQGNIFTVFRALIDDFSLGGAFLAIFLFGIASSLAISLCRRKSLGGLAMLAIIYPYVMFSSFTSFYSFLGHIVAAAAFTFYLSVFCKKKG</sequence>
<feature type="transmembrane region" description="Helical" evidence="1">
    <location>
        <begin position="367"/>
        <end position="383"/>
    </location>
</feature>
<feature type="transmembrane region" description="Helical" evidence="1">
    <location>
        <begin position="178"/>
        <end position="208"/>
    </location>
</feature>
<dbReference type="Proteomes" id="UP000295543">
    <property type="component" value="Unassembled WGS sequence"/>
</dbReference>
<gene>
    <name evidence="2" type="ORF">E2F49_11165</name>
</gene>
<feature type="transmembrane region" description="Helical" evidence="1">
    <location>
        <begin position="146"/>
        <end position="166"/>
    </location>
</feature>